<keyword evidence="4" id="KW-1185">Reference proteome</keyword>
<sequence>MKWSITNNKTWDQLEQTFDWVADMRNVPQSPFHHAEGDVAIHTRMVLDALQSLDEFKRLDEQQQEVMWAAALLHDVEKRSTTITEEDGRITSRGHARQGEYTARQVLYKTIPTPFAIREQVAALVRYHGLPLWILERPNPKKVVLEASLRLDMPLLAMLAKADALGRRCLDQQDLLDRIELFKAFCEEQQCWHAPRVFPTDLARFVYFHKEDSSPDYVPFDDLKGEVIMLSGLPGMGKDTYLKKNYPGLPVISLDDIRRKNKLKPDDPSATGWAVQEAKEQAKVFLRKGEPFAWNATNITRQLRGQWIDLFVSYKARVKLVYIETSYKEWINQNSNREYPVPNQVLSRLLSKLEVPLPQEAHRVEYIV</sequence>
<evidence type="ECO:0000313" key="3">
    <source>
        <dbReference type="EMBL" id="SHH96820.1"/>
    </source>
</evidence>
<dbReference type="InterPro" id="IPR050124">
    <property type="entry name" value="tRNA_CCA-adding_enzyme"/>
</dbReference>
<keyword evidence="3" id="KW-0808">Transferase</keyword>
<evidence type="ECO:0000256" key="1">
    <source>
        <dbReference type="ARBA" id="ARBA00022741"/>
    </source>
</evidence>
<dbReference type="InterPro" id="IPR006674">
    <property type="entry name" value="HD_domain"/>
</dbReference>
<dbReference type="GO" id="GO:0000166">
    <property type="term" value="F:nucleotide binding"/>
    <property type="evidence" value="ECO:0007669"/>
    <property type="project" value="UniProtKB-KW"/>
</dbReference>
<dbReference type="GO" id="GO:0016301">
    <property type="term" value="F:kinase activity"/>
    <property type="evidence" value="ECO:0007669"/>
    <property type="project" value="UniProtKB-KW"/>
</dbReference>
<keyword evidence="3" id="KW-0418">Kinase</keyword>
<dbReference type="SUPFAM" id="SSF109604">
    <property type="entry name" value="HD-domain/PDEase-like"/>
    <property type="match status" value="1"/>
</dbReference>
<name>A0A1M5XAG5_9BACT</name>
<proteinExistence type="predicted"/>
<dbReference type="InterPro" id="IPR003607">
    <property type="entry name" value="HD/PDEase_dom"/>
</dbReference>
<reference evidence="3 4" key="1">
    <citation type="submission" date="2016-11" db="EMBL/GenBank/DDBJ databases">
        <authorList>
            <person name="Jaros S."/>
            <person name="Januszkiewicz K."/>
            <person name="Wedrychowicz H."/>
        </authorList>
    </citation>
    <scope>NUCLEOTIDE SEQUENCE [LARGE SCALE GENOMIC DNA]</scope>
    <source>
        <strain evidence="3 4">DSM 24574</strain>
    </source>
</reference>
<dbReference type="RefSeq" id="WP_073142590.1">
    <property type="nucleotide sequence ID" value="NZ_FQWQ01000006.1"/>
</dbReference>
<dbReference type="Pfam" id="PF01966">
    <property type="entry name" value="HD"/>
    <property type="match status" value="1"/>
</dbReference>
<dbReference type="Proteomes" id="UP000184212">
    <property type="component" value="Unassembled WGS sequence"/>
</dbReference>
<protein>
    <submittedName>
        <fullName evidence="3">Predicted kinase</fullName>
    </submittedName>
</protein>
<dbReference type="SUPFAM" id="SSF52540">
    <property type="entry name" value="P-loop containing nucleoside triphosphate hydrolases"/>
    <property type="match status" value="1"/>
</dbReference>
<dbReference type="PANTHER" id="PTHR47545:SF1">
    <property type="entry name" value="MULTIFUNCTIONAL CCA PROTEIN"/>
    <property type="match status" value="1"/>
</dbReference>
<evidence type="ECO:0000259" key="2">
    <source>
        <dbReference type="Pfam" id="PF01966"/>
    </source>
</evidence>
<dbReference type="InterPro" id="IPR027417">
    <property type="entry name" value="P-loop_NTPase"/>
</dbReference>
<organism evidence="3 4">
    <name type="scientific">Chryseolinea serpens</name>
    <dbReference type="NCBI Taxonomy" id="947013"/>
    <lineage>
        <taxon>Bacteria</taxon>
        <taxon>Pseudomonadati</taxon>
        <taxon>Bacteroidota</taxon>
        <taxon>Cytophagia</taxon>
        <taxon>Cytophagales</taxon>
        <taxon>Fulvivirgaceae</taxon>
        <taxon>Chryseolinea</taxon>
    </lineage>
</organism>
<feature type="domain" description="HD" evidence="2">
    <location>
        <begin position="39"/>
        <end position="135"/>
    </location>
</feature>
<dbReference type="STRING" id="947013.SAMN04488109_6318"/>
<dbReference type="AlphaFoldDB" id="A0A1M5XAG5"/>
<gene>
    <name evidence="3" type="ORF">SAMN04488109_6318</name>
</gene>
<keyword evidence="1" id="KW-0547">Nucleotide-binding</keyword>
<dbReference type="Gene3D" id="3.40.50.300">
    <property type="entry name" value="P-loop containing nucleotide triphosphate hydrolases"/>
    <property type="match status" value="1"/>
</dbReference>
<evidence type="ECO:0000313" key="4">
    <source>
        <dbReference type="Proteomes" id="UP000184212"/>
    </source>
</evidence>
<dbReference type="Gene3D" id="1.10.3090.10">
    <property type="entry name" value="cca-adding enzyme, domain 2"/>
    <property type="match status" value="1"/>
</dbReference>
<dbReference type="Pfam" id="PF13671">
    <property type="entry name" value="AAA_33"/>
    <property type="match status" value="1"/>
</dbReference>
<dbReference type="OrthoDB" id="9805698at2"/>
<dbReference type="EMBL" id="FQWQ01000006">
    <property type="protein sequence ID" value="SHH96820.1"/>
    <property type="molecule type" value="Genomic_DNA"/>
</dbReference>
<dbReference type="PANTHER" id="PTHR47545">
    <property type="entry name" value="MULTIFUNCTIONAL CCA PROTEIN"/>
    <property type="match status" value="1"/>
</dbReference>
<dbReference type="CDD" id="cd00077">
    <property type="entry name" value="HDc"/>
    <property type="match status" value="1"/>
</dbReference>
<accession>A0A1M5XAG5</accession>